<feature type="domain" description="VOC" evidence="4">
    <location>
        <begin position="7"/>
        <end position="124"/>
    </location>
</feature>
<dbReference type="Pfam" id="PF00293">
    <property type="entry name" value="NUDIX"/>
    <property type="match status" value="1"/>
</dbReference>
<dbReference type="InterPro" id="IPR020084">
    <property type="entry name" value="NUDIX_hydrolase_CS"/>
</dbReference>
<dbReference type="PROSITE" id="PS00893">
    <property type="entry name" value="NUDIX_BOX"/>
    <property type="match status" value="1"/>
</dbReference>
<dbReference type="PANTHER" id="PTHR43736">
    <property type="entry name" value="ADP-RIBOSE PYROPHOSPHATASE"/>
    <property type="match status" value="1"/>
</dbReference>
<dbReference type="EMBL" id="CABFVA020000120">
    <property type="protein sequence ID" value="VVM08156.1"/>
    <property type="molecule type" value="Genomic_DNA"/>
</dbReference>
<dbReference type="PANTHER" id="PTHR43736:SF4">
    <property type="entry name" value="SLR1690 PROTEIN"/>
    <property type="match status" value="1"/>
</dbReference>
<organism evidence="5 6">
    <name type="scientific">Methylacidimicrobium tartarophylax</name>
    <dbReference type="NCBI Taxonomy" id="1041768"/>
    <lineage>
        <taxon>Bacteria</taxon>
        <taxon>Pseudomonadati</taxon>
        <taxon>Verrucomicrobiota</taxon>
        <taxon>Methylacidimicrobium</taxon>
    </lineage>
</organism>
<dbReference type="OrthoDB" id="9786141at2"/>
<accession>A0A5E6MQW9</accession>
<dbReference type="PROSITE" id="PS51462">
    <property type="entry name" value="NUDIX"/>
    <property type="match status" value="1"/>
</dbReference>
<keyword evidence="6" id="KW-1185">Reference proteome</keyword>
<dbReference type="RefSeq" id="WP_142660976.1">
    <property type="nucleotide sequence ID" value="NZ_CABFVA020000120.1"/>
</dbReference>
<evidence type="ECO:0000259" key="4">
    <source>
        <dbReference type="PROSITE" id="PS51819"/>
    </source>
</evidence>
<dbReference type="GO" id="GO:0016740">
    <property type="term" value="F:transferase activity"/>
    <property type="evidence" value="ECO:0007669"/>
    <property type="project" value="UniProtKB-KW"/>
</dbReference>
<dbReference type="Proteomes" id="UP000334923">
    <property type="component" value="Unassembled WGS sequence"/>
</dbReference>
<keyword evidence="5" id="KW-0808">Transferase</keyword>
<proteinExistence type="inferred from homology"/>
<dbReference type="CDD" id="cd18873">
    <property type="entry name" value="NUDIX_NadM_like"/>
    <property type="match status" value="1"/>
</dbReference>
<dbReference type="SUPFAM" id="SSF55811">
    <property type="entry name" value="Nudix"/>
    <property type="match status" value="1"/>
</dbReference>
<dbReference type="InterPro" id="IPR015797">
    <property type="entry name" value="NUDIX_hydrolase-like_dom_sf"/>
</dbReference>
<dbReference type="Gene3D" id="3.10.180.10">
    <property type="entry name" value="2,3-Dihydroxybiphenyl 1,2-Dioxygenase, domain 1"/>
    <property type="match status" value="1"/>
</dbReference>
<dbReference type="AlphaFoldDB" id="A0A5E6MQW9"/>
<evidence type="ECO:0000259" key="3">
    <source>
        <dbReference type="PROSITE" id="PS51462"/>
    </source>
</evidence>
<evidence type="ECO:0000313" key="6">
    <source>
        <dbReference type="Proteomes" id="UP000334923"/>
    </source>
</evidence>
<gene>
    <name evidence="5" type="primary">fosB</name>
    <name evidence="5" type="ORF">MAMT_02150</name>
</gene>
<evidence type="ECO:0000256" key="1">
    <source>
        <dbReference type="ARBA" id="ARBA00022801"/>
    </source>
</evidence>
<dbReference type="InterPro" id="IPR020476">
    <property type="entry name" value="Nudix_hydrolase"/>
</dbReference>
<sequence>MSVQVYGCNHVAIEVSNREEAIAFYQDVFGLRLLDQGEGDAFFALGEHQFLALFVVPEIRPDQRRHFGIMVRDEEQLAQIREKITRKYGLSLIPGFRCDFRDPWGNQIQVVDLHDESLVWLLPYREVQKAGITFRGEVERVAPQGRDAEEDSPSATAPPGLRPEIARFALTADVVLLGAREGEVAALLIQRRNPPYAGSWALPGGFVEAGEEPLSAAARELAEETGVAGLLLWEVAIFGKPGRDPRGPVVSVAHVAWVDPALVDAAAGSDAAAVRWFPVVDLPALAFDHREMIRAACRFLEEKWASPQSGVVSGADRDLLRRLLVRLAG</sequence>
<dbReference type="InterPro" id="IPR037523">
    <property type="entry name" value="VOC_core"/>
</dbReference>
<name>A0A5E6MQW9_9BACT</name>
<protein>
    <submittedName>
        <fullName evidence="5">Metallothiol transferase FosB</fullName>
        <ecNumber evidence="5">2.5.1.-</ecNumber>
    </submittedName>
</protein>
<dbReference type="PRINTS" id="PR00502">
    <property type="entry name" value="NUDIXFAMILY"/>
</dbReference>
<dbReference type="PROSITE" id="PS51819">
    <property type="entry name" value="VOC"/>
    <property type="match status" value="1"/>
</dbReference>
<dbReference type="GO" id="GO:0016787">
    <property type="term" value="F:hydrolase activity"/>
    <property type="evidence" value="ECO:0007669"/>
    <property type="project" value="UniProtKB-KW"/>
</dbReference>
<dbReference type="EC" id="2.5.1.-" evidence="5"/>
<reference evidence="5 6" key="1">
    <citation type="submission" date="2019-09" db="EMBL/GenBank/DDBJ databases">
        <authorList>
            <person name="Cremers G."/>
        </authorList>
    </citation>
    <scope>NUCLEOTIDE SEQUENCE [LARGE SCALE GENOMIC DNA]</scope>
    <source>
        <strain evidence="5">4A</strain>
    </source>
</reference>
<dbReference type="Gene3D" id="3.90.79.10">
    <property type="entry name" value="Nucleoside Triphosphate Pyrophosphohydrolase"/>
    <property type="match status" value="1"/>
</dbReference>
<evidence type="ECO:0000313" key="5">
    <source>
        <dbReference type="EMBL" id="VVM08156.1"/>
    </source>
</evidence>
<dbReference type="InterPro" id="IPR004360">
    <property type="entry name" value="Glyas_Fos-R_dOase_dom"/>
</dbReference>
<keyword evidence="1 2" id="KW-0378">Hydrolase</keyword>
<evidence type="ECO:0000256" key="2">
    <source>
        <dbReference type="RuleBase" id="RU003476"/>
    </source>
</evidence>
<comment type="similarity">
    <text evidence="2">Belongs to the Nudix hydrolase family.</text>
</comment>
<dbReference type="InterPro" id="IPR029068">
    <property type="entry name" value="Glyas_Bleomycin-R_OHBP_Dase"/>
</dbReference>
<dbReference type="InterPro" id="IPR000086">
    <property type="entry name" value="NUDIX_hydrolase_dom"/>
</dbReference>
<dbReference type="Pfam" id="PF00903">
    <property type="entry name" value="Glyoxalase"/>
    <property type="match status" value="1"/>
</dbReference>
<feature type="domain" description="Nudix hydrolase" evidence="3">
    <location>
        <begin position="169"/>
        <end position="301"/>
    </location>
</feature>
<dbReference type="SUPFAM" id="SSF54593">
    <property type="entry name" value="Glyoxalase/Bleomycin resistance protein/Dihydroxybiphenyl dioxygenase"/>
    <property type="match status" value="1"/>
</dbReference>